<dbReference type="InterPro" id="IPR014143">
    <property type="entry name" value="NHEJ_ligase_prk"/>
</dbReference>
<organism evidence="4 5">
    <name type="scientific">Salicibibacter halophilus</name>
    <dbReference type="NCBI Taxonomy" id="2502791"/>
    <lineage>
        <taxon>Bacteria</taxon>
        <taxon>Bacillati</taxon>
        <taxon>Bacillota</taxon>
        <taxon>Bacilli</taxon>
        <taxon>Bacillales</taxon>
        <taxon>Bacillaceae</taxon>
        <taxon>Salicibibacter</taxon>
    </lineage>
</organism>
<evidence type="ECO:0000313" key="5">
    <source>
        <dbReference type="Proteomes" id="UP000319756"/>
    </source>
</evidence>
<dbReference type="PROSITE" id="PS00333">
    <property type="entry name" value="DNA_LIGASE_A2"/>
    <property type="match status" value="1"/>
</dbReference>
<sequence length="599" mass="69350">MSFMLAFSREQLPEGNQWLYELKYDGYRAQLIWDGSTCSLISRNHNRLEKQFPEIVATCQEYFPEKTTVHLDGEIVLFQNPGLADFHALKRRHRLRSQTAIHAASRKYPVCFLAFDILVAEDHDMKNEPYLKRKQELQRLFGSFDLPKKPVTHDTRRIQSIPACEDAEAIQYKAKLYRSEGIIAKTNLHTYIGKRSETWLKIKTPYVLSCFILSYTPANGYFEVGVFKGEEAITLGQCAHGFSKTEKETLIAIIKNNGRWNPRAHKHEIDPSIVVRLAFTTYSNDFREARFQSFELNTPASTCTWETWENAFLKWPERVALTHPEKPLWETPKIIKHDFLGYARAIAPYVLPHLTKRLLTVVRYPHGRYGEAFFQKQCPDYAPSYVEIEAFEDTEHIVSNHVDTVLWLANQLAIEWHIPFSLSSSRYVEEIVLDLDPPDAGAFPLAIEGANVLKEIFDQLGLTSFVKFSGNKGLQVYLPLIKKRYTYEDTHPFTEAIGAYCLQYRPDLFTRERLKKHRGRKLYIDIPQHAFGKTIIAPYSLRGNEEALVACPLFWEEVSSGLNRTAFTLRGVQQRLQDEGCPFHTFMETQNQLPDFSHH</sequence>
<dbReference type="GO" id="GO:0006310">
    <property type="term" value="P:DNA recombination"/>
    <property type="evidence" value="ECO:0007669"/>
    <property type="project" value="InterPro"/>
</dbReference>
<accession>A0A514LMG7</accession>
<dbReference type="Gene3D" id="3.90.920.10">
    <property type="entry name" value="DNA primase, PRIM domain"/>
    <property type="match status" value="1"/>
</dbReference>
<dbReference type="Gene3D" id="3.30.470.30">
    <property type="entry name" value="DNA ligase/mRNA capping enzyme"/>
    <property type="match status" value="1"/>
</dbReference>
<dbReference type="PANTHER" id="PTHR42705:SF2">
    <property type="entry name" value="BIFUNCTIONAL NON-HOMOLOGOUS END JOINING PROTEIN LIGD"/>
    <property type="match status" value="1"/>
</dbReference>
<dbReference type="EMBL" id="CP035485">
    <property type="protein sequence ID" value="QDI92735.1"/>
    <property type="molecule type" value="Genomic_DNA"/>
</dbReference>
<evidence type="ECO:0000256" key="2">
    <source>
        <dbReference type="ARBA" id="ARBA00049990"/>
    </source>
</evidence>
<dbReference type="SUPFAM" id="SSF56091">
    <property type="entry name" value="DNA ligase/mRNA capping enzyme, catalytic domain"/>
    <property type="match status" value="1"/>
</dbReference>
<gene>
    <name evidence="4" type="primary">ligD</name>
    <name evidence="4" type="ORF">EPH95_17355</name>
</gene>
<dbReference type="PROSITE" id="PS50160">
    <property type="entry name" value="DNA_LIGASE_A3"/>
    <property type="match status" value="1"/>
</dbReference>
<protein>
    <submittedName>
        <fullName evidence="4">DNA ligase D</fullName>
    </submittedName>
</protein>
<feature type="domain" description="ATP-dependent DNA ligase family profile" evidence="3">
    <location>
        <begin position="103"/>
        <end position="236"/>
    </location>
</feature>
<dbReference type="NCBIfam" id="TIGR02778">
    <property type="entry name" value="ligD_pol"/>
    <property type="match status" value="1"/>
</dbReference>
<proteinExistence type="inferred from homology"/>
<dbReference type="AlphaFoldDB" id="A0A514LMG7"/>
<keyword evidence="5" id="KW-1185">Reference proteome</keyword>
<dbReference type="GO" id="GO:0006281">
    <property type="term" value="P:DNA repair"/>
    <property type="evidence" value="ECO:0007669"/>
    <property type="project" value="InterPro"/>
</dbReference>
<dbReference type="KEGG" id="sale:EPH95_17355"/>
<dbReference type="InterPro" id="IPR016059">
    <property type="entry name" value="DNA_ligase_ATP-dep_CS"/>
</dbReference>
<dbReference type="InterPro" id="IPR014145">
    <property type="entry name" value="LigD_pol_dom"/>
</dbReference>
<dbReference type="InterPro" id="IPR012310">
    <property type="entry name" value="DNA_ligase_ATP-dep_cent"/>
</dbReference>
<dbReference type="OrthoDB" id="9802472at2"/>
<dbReference type="NCBIfam" id="TIGR02776">
    <property type="entry name" value="NHEJ_ligase_prk"/>
    <property type="match status" value="1"/>
</dbReference>
<dbReference type="GO" id="GO:0005524">
    <property type="term" value="F:ATP binding"/>
    <property type="evidence" value="ECO:0007669"/>
    <property type="project" value="InterPro"/>
</dbReference>
<dbReference type="RefSeq" id="WP_142091232.1">
    <property type="nucleotide sequence ID" value="NZ_CP035485.1"/>
</dbReference>
<dbReference type="GO" id="GO:0003910">
    <property type="term" value="F:DNA ligase (ATP) activity"/>
    <property type="evidence" value="ECO:0007669"/>
    <property type="project" value="InterPro"/>
</dbReference>
<reference evidence="5" key="1">
    <citation type="submission" date="2019-01" db="EMBL/GenBank/DDBJ databases">
        <title>Genomic analysis of Salicibibacter sp. NKC3-5.</title>
        <authorList>
            <person name="Oh Y.J."/>
        </authorList>
    </citation>
    <scope>NUCLEOTIDE SEQUENCE [LARGE SCALE GENOMIC DNA]</scope>
    <source>
        <strain evidence="5">NKC3-5</strain>
    </source>
</reference>
<evidence type="ECO:0000256" key="1">
    <source>
        <dbReference type="ARBA" id="ARBA00049981"/>
    </source>
</evidence>
<evidence type="ECO:0000313" key="4">
    <source>
        <dbReference type="EMBL" id="QDI92735.1"/>
    </source>
</evidence>
<comment type="similarity">
    <text evidence="2">In the N-terminal section; belongs to the LigD polymerase family.</text>
</comment>
<comment type="similarity">
    <text evidence="1">In the C-terminal section; belongs to the ATP-dependent DNA ligase family.</text>
</comment>
<evidence type="ECO:0000259" key="3">
    <source>
        <dbReference type="PROSITE" id="PS50160"/>
    </source>
</evidence>
<dbReference type="InterPro" id="IPR052171">
    <property type="entry name" value="NHEJ_LigD"/>
</dbReference>
<dbReference type="PANTHER" id="PTHR42705">
    <property type="entry name" value="BIFUNCTIONAL NON-HOMOLOGOUS END JOINING PROTEIN LIGD"/>
    <property type="match status" value="1"/>
</dbReference>
<name>A0A514LMG7_9BACI</name>
<keyword evidence="4" id="KW-0436">Ligase</keyword>
<dbReference type="Proteomes" id="UP000319756">
    <property type="component" value="Chromosome"/>
</dbReference>
<dbReference type="Pfam" id="PF21686">
    <property type="entry name" value="LigD_Prim-Pol"/>
    <property type="match status" value="1"/>
</dbReference>
<dbReference type="Pfam" id="PF01068">
    <property type="entry name" value="DNA_ligase_A_M"/>
    <property type="match status" value="1"/>
</dbReference>